<evidence type="ECO:0000313" key="2">
    <source>
        <dbReference type="Proteomes" id="UP000195667"/>
    </source>
</evidence>
<keyword evidence="2" id="KW-1185">Reference proteome</keyword>
<dbReference type="EMBL" id="FUKI01000003">
    <property type="protein sequence ID" value="SJM89273.1"/>
    <property type="molecule type" value="Genomic_DNA"/>
</dbReference>
<accession>A0A1R4GZ56</accession>
<reference evidence="2" key="1">
    <citation type="submission" date="2017-02" db="EMBL/GenBank/DDBJ databases">
        <authorList>
            <person name="Daims H."/>
        </authorList>
    </citation>
    <scope>NUCLEOTIDE SEQUENCE [LARGE SCALE GENOMIC DNA]</scope>
</reference>
<sequence>MVKTAQVKPNRSECLIAPRMSLRSVVGKTACPPYWVEAIFDWNDLGVWLSQQRAG</sequence>
<gene>
    <name evidence="1" type="ORF">CRENPOLYSF1_1000007</name>
</gene>
<name>A0A1R4GZ56_9GAMM</name>
<dbReference type="Proteomes" id="UP000195667">
    <property type="component" value="Unassembled WGS sequence"/>
</dbReference>
<dbReference type="AlphaFoldDB" id="A0A1R4GZ56"/>
<organism evidence="1 2">
    <name type="scientific">Crenothrix polyspora</name>
    <dbReference type="NCBI Taxonomy" id="360316"/>
    <lineage>
        <taxon>Bacteria</taxon>
        <taxon>Pseudomonadati</taxon>
        <taxon>Pseudomonadota</taxon>
        <taxon>Gammaproteobacteria</taxon>
        <taxon>Methylococcales</taxon>
        <taxon>Crenotrichaceae</taxon>
        <taxon>Crenothrix</taxon>
    </lineage>
</organism>
<proteinExistence type="predicted"/>
<protein>
    <submittedName>
        <fullName evidence="1">Uncharacterized protein</fullName>
    </submittedName>
</protein>
<evidence type="ECO:0000313" key="1">
    <source>
        <dbReference type="EMBL" id="SJM89273.1"/>
    </source>
</evidence>